<dbReference type="RefSeq" id="WP_154738260.1">
    <property type="nucleotide sequence ID" value="NZ_WMBQ01000001.1"/>
</dbReference>
<dbReference type="AlphaFoldDB" id="A0A6I3KHI6"/>
<reference evidence="10 11" key="1">
    <citation type="submission" date="2019-11" db="EMBL/GenBank/DDBJ databases">
        <title>Identification of a novel strain.</title>
        <authorList>
            <person name="Xu Q."/>
            <person name="Wang G."/>
        </authorList>
    </citation>
    <scope>NUCLEOTIDE SEQUENCE [LARGE SCALE GENOMIC DNA]</scope>
    <source>
        <strain evidence="11">xq</strain>
    </source>
</reference>
<dbReference type="CDD" id="cd16913">
    <property type="entry name" value="YkuD_like"/>
    <property type="match status" value="1"/>
</dbReference>
<dbReference type="PROSITE" id="PS52029">
    <property type="entry name" value="LD_TPASE"/>
    <property type="match status" value="1"/>
</dbReference>
<protein>
    <submittedName>
        <fullName evidence="10">L,D-transpeptidase family protein</fullName>
    </submittedName>
</protein>
<dbReference type="EMBL" id="WMBQ01000001">
    <property type="protein sequence ID" value="MTD93749.1"/>
    <property type="molecule type" value="Genomic_DNA"/>
</dbReference>
<dbReference type="Gene3D" id="2.40.440.10">
    <property type="entry name" value="L,D-transpeptidase catalytic domain-like"/>
    <property type="match status" value="1"/>
</dbReference>
<sequence>MLGRVQASALFVVLAVGLAPQAARGDPALTYLESLKGSSERYKAPSELDGRYTVALYVNAAGSGPWRQRMWVLHRDAVGGAWRLGMWDEEHWRKAKLAEGEAPSYSWPVSTGRYYRGDPFSGPTPTGVFALDERKWRYGRGYTAPGMIHTMYIDFHYDNGRRSGVAFHGTLPGRYRRLGSIDSHGCIRMKQKNAASLFDRITGRDKALPLDMRWGDVPRFWMSERGQNRAGYTRDGTSHPAETLVADLSPMETGATTASDAGLPSVLTKTGFRAIAVIFEN</sequence>
<name>A0A6I3KHI6_9HYPH</name>
<dbReference type="InterPro" id="IPR005490">
    <property type="entry name" value="LD_TPept_cat_dom"/>
</dbReference>
<keyword evidence="3" id="KW-0808">Transferase</keyword>
<dbReference type="InterPro" id="IPR038063">
    <property type="entry name" value="Transpep_catalytic_dom"/>
</dbReference>
<proteinExistence type="inferred from homology"/>
<dbReference type="UniPathway" id="UPA00219"/>
<dbReference type="GO" id="GO:0071555">
    <property type="term" value="P:cell wall organization"/>
    <property type="evidence" value="ECO:0007669"/>
    <property type="project" value="UniProtKB-UniRule"/>
</dbReference>
<evidence type="ECO:0000256" key="1">
    <source>
        <dbReference type="ARBA" id="ARBA00004752"/>
    </source>
</evidence>
<keyword evidence="8" id="KW-0732">Signal</keyword>
<dbReference type="GO" id="GO:0071972">
    <property type="term" value="F:peptidoglycan L,D-transpeptidase activity"/>
    <property type="evidence" value="ECO:0007669"/>
    <property type="project" value="TreeGrafter"/>
</dbReference>
<feature type="signal peptide" evidence="8">
    <location>
        <begin position="1"/>
        <end position="22"/>
    </location>
</feature>
<dbReference type="GO" id="GO:0005576">
    <property type="term" value="C:extracellular region"/>
    <property type="evidence" value="ECO:0007669"/>
    <property type="project" value="TreeGrafter"/>
</dbReference>
<dbReference type="InterPro" id="IPR050979">
    <property type="entry name" value="LD-transpeptidase"/>
</dbReference>
<evidence type="ECO:0000259" key="9">
    <source>
        <dbReference type="PROSITE" id="PS52029"/>
    </source>
</evidence>
<feature type="active site" description="Nucleophile" evidence="7">
    <location>
        <position position="186"/>
    </location>
</feature>
<feature type="domain" description="L,D-TPase catalytic" evidence="9">
    <location>
        <begin position="83"/>
        <end position="213"/>
    </location>
</feature>
<evidence type="ECO:0000256" key="4">
    <source>
        <dbReference type="ARBA" id="ARBA00022960"/>
    </source>
</evidence>
<comment type="similarity">
    <text evidence="2">Belongs to the YkuD family.</text>
</comment>
<feature type="chain" id="PRO_5026043596" evidence="8">
    <location>
        <begin position="23"/>
        <end position="281"/>
    </location>
</feature>
<evidence type="ECO:0000313" key="10">
    <source>
        <dbReference type="EMBL" id="MTD93749.1"/>
    </source>
</evidence>
<comment type="pathway">
    <text evidence="1 7">Cell wall biogenesis; peptidoglycan biosynthesis.</text>
</comment>
<dbReference type="Proteomes" id="UP000440694">
    <property type="component" value="Unassembled WGS sequence"/>
</dbReference>
<gene>
    <name evidence="10" type="ORF">GIW81_05305</name>
</gene>
<feature type="active site" description="Proton donor/acceptor" evidence="7">
    <location>
        <position position="168"/>
    </location>
</feature>
<keyword evidence="6 7" id="KW-0961">Cell wall biogenesis/degradation</keyword>
<dbReference type="PANTHER" id="PTHR30582:SF2">
    <property type="entry name" value="L,D-TRANSPEPTIDASE YCIB-RELATED"/>
    <property type="match status" value="1"/>
</dbReference>
<organism evidence="10 11">
    <name type="scientific">Hyphomicrobium album</name>
    <dbReference type="NCBI Taxonomy" id="2665159"/>
    <lineage>
        <taxon>Bacteria</taxon>
        <taxon>Pseudomonadati</taxon>
        <taxon>Pseudomonadota</taxon>
        <taxon>Alphaproteobacteria</taxon>
        <taxon>Hyphomicrobiales</taxon>
        <taxon>Hyphomicrobiaceae</taxon>
        <taxon>Hyphomicrobium</taxon>
    </lineage>
</organism>
<keyword evidence="4 7" id="KW-0133">Cell shape</keyword>
<dbReference type="GO" id="GO:0008360">
    <property type="term" value="P:regulation of cell shape"/>
    <property type="evidence" value="ECO:0007669"/>
    <property type="project" value="UniProtKB-UniRule"/>
</dbReference>
<evidence type="ECO:0000256" key="2">
    <source>
        <dbReference type="ARBA" id="ARBA00005992"/>
    </source>
</evidence>
<keyword evidence="5 7" id="KW-0573">Peptidoglycan synthesis</keyword>
<dbReference type="PANTHER" id="PTHR30582">
    <property type="entry name" value="L,D-TRANSPEPTIDASE"/>
    <property type="match status" value="1"/>
</dbReference>
<evidence type="ECO:0000256" key="5">
    <source>
        <dbReference type="ARBA" id="ARBA00022984"/>
    </source>
</evidence>
<evidence type="ECO:0000256" key="3">
    <source>
        <dbReference type="ARBA" id="ARBA00022679"/>
    </source>
</evidence>
<accession>A0A6I3KHI6</accession>
<dbReference type="GO" id="GO:0016740">
    <property type="term" value="F:transferase activity"/>
    <property type="evidence" value="ECO:0007669"/>
    <property type="project" value="UniProtKB-KW"/>
</dbReference>
<dbReference type="GO" id="GO:0018104">
    <property type="term" value="P:peptidoglycan-protein cross-linking"/>
    <property type="evidence" value="ECO:0007669"/>
    <property type="project" value="TreeGrafter"/>
</dbReference>
<evidence type="ECO:0000256" key="8">
    <source>
        <dbReference type="SAM" id="SignalP"/>
    </source>
</evidence>
<dbReference type="Pfam" id="PF03734">
    <property type="entry name" value="YkuD"/>
    <property type="match status" value="1"/>
</dbReference>
<evidence type="ECO:0000256" key="6">
    <source>
        <dbReference type="ARBA" id="ARBA00023316"/>
    </source>
</evidence>
<dbReference type="SUPFAM" id="SSF141523">
    <property type="entry name" value="L,D-transpeptidase catalytic domain-like"/>
    <property type="match status" value="1"/>
</dbReference>
<keyword evidence="11" id="KW-1185">Reference proteome</keyword>
<evidence type="ECO:0000313" key="11">
    <source>
        <dbReference type="Proteomes" id="UP000440694"/>
    </source>
</evidence>
<comment type="caution">
    <text evidence="10">The sequence shown here is derived from an EMBL/GenBank/DDBJ whole genome shotgun (WGS) entry which is preliminary data.</text>
</comment>
<evidence type="ECO:0000256" key="7">
    <source>
        <dbReference type="PROSITE-ProRule" id="PRU01373"/>
    </source>
</evidence>